<dbReference type="InterPro" id="IPR011199">
    <property type="entry name" value="Bacillithiol_biosynth_BshC"/>
</dbReference>
<dbReference type="InterPro" id="IPR055399">
    <property type="entry name" value="CC_BshC"/>
</dbReference>
<name>A0A419V686_9BACL</name>
<dbReference type="PIRSF" id="PIRSF012535">
    <property type="entry name" value="UCP012535"/>
    <property type="match status" value="1"/>
</dbReference>
<evidence type="ECO:0000256" key="2">
    <source>
        <dbReference type="HAMAP-Rule" id="MF_01867"/>
    </source>
</evidence>
<dbReference type="Pfam" id="PF10079">
    <property type="entry name" value="Rossmann-like_BshC"/>
    <property type="match status" value="1"/>
</dbReference>
<dbReference type="GO" id="GO:0016874">
    <property type="term" value="F:ligase activity"/>
    <property type="evidence" value="ECO:0007669"/>
    <property type="project" value="UniProtKB-UniRule"/>
</dbReference>
<dbReference type="RefSeq" id="WP_120192335.1">
    <property type="nucleotide sequence ID" value="NZ_RAPK01000007.1"/>
</dbReference>
<evidence type="ECO:0000259" key="3">
    <source>
        <dbReference type="Pfam" id="PF10079"/>
    </source>
</evidence>
<sequence>MNTTIGDVELSTFNTAYKNLHPSAVSLFDYAPSKAGIKERHAALLKKSFKREELAEALFSFNKQFLYSEKAIEAIERLKDKEASVVVGGQQAGLLTGPMLVISKALSIITQAEELQKTTGSPVLPVFWIAGEDHDWLEINHVWVPGEHGPVKVRYKGYKKDQLPASEQKLPSKDLSAFISEVFKHLEETEHSASLLRTVNQLAERSASVSMFFGECMRWLFKDTDLILLDANDEQIRALEKDVFANIIADNYKIRTALAEGEKNRKDAGFSSVEGINTKSSHLFYHLPHRELLFPLPDGGMESKSGHVFSRDLLMKSVQAEPFPFSSNVVTRPLTQETLLPVLAFIGGPGEVNYWSLLKPVFHALDCDMPPVLLRQHLTIIDKRVQKTLKNENISAGSGASGELQRRLENIINSPAFREGQTAAQSMIEEIKPMHQELAQNWKEKRPAEKSFAENNWQRIQNEIFALANRIDSVEKEKAGRRLRNLEASLQLLQPKGIPQERVYSIFWLLNLHGPEIVNDMSESLQTSTEPFQHYIEL</sequence>
<accession>A0A419V686</accession>
<dbReference type="InterPro" id="IPR055398">
    <property type="entry name" value="Rossmann-like_BshC"/>
</dbReference>
<comment type="similarity">
    <text evidence="2">Belongs to the BshC family.</text>
</comment>
<evidence type="ECO:0000313" key="5">
    <source>
        <dbReference type="EMBL" id="RKD75458.1"/>
    </source>
</evidence>
<dbReference type="OrthoDB" id="9765151at2"/>
<keyword evidence="6" id="KW-1185">Reference proteome</keyword>
<dbReference type="Pfam" id="PF24850">
    <property type="entry name" value="CC_BshC"/>
    <property type="match status" value="1"/>
</dbReference>
<evidence type="ECO:0000313" key="6">
    <source>
        <dbReference type="Proteomes" id="UP000285120"/>
    </source>
</evidence>
<comment type="caution">
    <text evidence="5">The sequence shown here is derived from an EMBL/GenBank/DDBJ whole genome shotgun (WGS) entry which is preliminary data.</text>
</comment>
<gene>
    <name evidence="2" type="primary">bshC</name>
    <name evidence="5" type="ORF">ATL39_1157</name>
</gene>
<dbReference type="EC" id="6.-.-.-" evidence="2"/>
<dbReference type="Proteomes" id="UP000285120">
    <property type="component" value="Unassembled WGS sequence"/>
</dbReference>
<dbReference type="NCBIfam" id="TIGR03998">
    <property type="entry name" value="thiol_BshC"/>
    <property type="match status" value="1"/>
</dbReference>
<evidence type="ECO:0000259" key="4">
    <source>
        <dbReference type="Pfam" id="PF24850"/>
    </source>
</evidence>
<evidence type="ECO:0000256" key="1">
    <source>
        <dbReference type="ARBA" id="ARBA00022598"/>
    </source>
</evidence>
<keyword evidence="1 2" id="KW-0436">Ligase</keyword>
<proteinExistence type="inferred from homology"/>
<dbReference type="EMBL" id="RAPK01000007">
    <property type="protein sequence ID" value="RKD75458.1"/>
    <property type="molecule type" value="Genomic_DNA"/>
</dbReference>
<comment type="function">
    <text evidence="2">Involved in bacillithiol (BSH) biosynthesis. May catalyze the last step of the pathway, the addition of cysteine to glucosamine malate (GlcN-Mal) to generate BSH.</text>
</comment>
<dbReference type="AlphaFoldDB" id="A0A419V686"/>
<organism evidence="5 6">
    <name type="scientific">Sinobaca qinghaiensis</name>
    <dbReference type="NCBI Taxonomy" id="342944"/>
    <lineage>
        <taxon>Bacteria</taxon>
        <taxon>Bacillati</taxon>
        <taxon>Bacillota</taxon>
        <taxon>Bacilli</taxon>
        <taxon>Bacillales</taxon>
        <taxon>Sporolactobacillaceae</taxon>
        <taxon>Sinobaca</taxon>
    </lineage>
</organism>
<dbReference type="HAMAP" id="MF_01867">
    <property type="entry name" value="BshC"/>
    <property type="match status" value="1"/>
</dbReference>
<feature type="domain" description="Bacillithiol biosynthesis BshC N-terminal Rossmann-like" evidence="3">
    <location>
        <begin position="11"/>
        <end position="375"/>
    </location>
</feature>
<reference evidence="5 6" key="1">
    <citation type="submission" date="2018-09" db="EMBL/GenBank/DDBJ databases">
        <title>Genomic Encyclopedia of Archaeal and Bacterial Type Strains, Phase II (KMG-II): from individual species to whole genera.</title>
        <authorList>
            <person name="Goeker M."/>
        </authorList>
    </citation>
    <scope>NUCLEOTIDE SEQUENCE [LARGE SCALE GENOMIC DNA]</scope>
    <source>
        <strain evidence="5 6">DSM 17008</strain>
    </source>
</reference>
<feature type="domain" description="Bacillithiol biosynthesis BshC C-terminal coiled-coil" evidence="4">
    <location>
        <begin position="379"/>
        <end position="532"/>
    </location>
</feature>
<protein>
    <recommendedName>
        <fullName evidence="2">Putative cysteine ligase BshC</fullName>
        <ecNumber evidence="2">6.-.-.-</ecNumber>
    </recommendedName>
</protein>